<dbReference type="PANTHER" id="PTHR46437">
    <property type="entry name" value="MORN REPEAT-CONTAINING PROTEIN 5"/>
    <property type="match status" value="1"/>
</dbReference>
<comment type="caution">
    <text evidence="9">The sequence shown here is derived from an EMBL/GenBank/DDBJ whole genome shotgun (WGS) entry which is preliminary data.</text>
</comment>
<dbReference type="Pfam" id="PF02493">
    <property type="entry name" value="MORN"/>
    <property type="match status" value="2"/>
</dbReference>
<organism evidence="9 10">
    <name type="scientific">Symbiodinium microadriaticum</name>
    <name type="common">Dinoflagellate</name>
    <name type="synonym">Zooxanthella microadriatica</name>
    <dbReference type="NCBI Taxonomy" id="2951"/>
    <lineage>
        <taxon>Eukaryota</taxon>
        <taxon>Sar</taxon>
        <taxon>Alveolata</taxon>
        <taxon>Dinophyceae</taxon>
        <taxon>Suessiales</taxon>
        <taxon>Symbiodiniaceae</taxon>
        <taxon>Symbiodinium</taxon>
    </lineage>
</organism>
<dbReference type="OrthoDB" id="288868at2759"/>
<proteinExistence type="predicted"/>
<keyword evidence="4" id="KW-0282">Flagellum</keyword>
<keyword evidence="6" id="KW-0966">Cell projection</keyword>
<evidence type="ECO:0000256" key="1">
    <source>
        <dbReference type="ARBA" id="ARBA00004230"/>
    </source>
</evidence>
<dbReference type="CDD" id="cd06532">
    <property type="entry name" value="Glyco_transf_25"/>
    <property type="match status" value="1"/>
</dbReference>
<evidence type="ECO:0000256" key="6">
    <source>
        <dbReference type="ARBA" id="ARBA00023273"/>
    </source>
</evidence>
<dbReference type="GO" id="GO:0031514">
    <property type="term" value="C:motile cilium"/>
    <property type="evidence" value="ECO:0007669"/>
    <property type="project" value="UniProtKB-SubCell"/>
</dbReference>
<dbReference type="EMBL" id="LSRX01000068">
    <property type="protein sequence ID" value="OLQ10971.1"/>
    <property type="molecule type" value="Genomic_DNA"/>
</dbReference>
<evidence type="ECO:0000256" key="3">
    <source>
        <dbReference type="ARBA" id="ARBA00022737"/>
    </source>
</evidence>
<dbReference type="Pfam" id="PF01755">
    <property type="entry name" value="Glyco_transf_25"/>
    <property type="match status" value="1"/>
</dbReference>
<dbReference type="PANTHER" id="PTHR46437:SF1">
    <property type="entry name" value="MORN REPEAT-CONTAINING PROTEIN 5"/>
    <property type="match status" value="1"/>
</dbReference>
<sequence length="624" mass="70446">MIPLIRWYPKVPASLVSAAAAAVPSVSVADTNHWRNAGPSKNEWYEGEGKFTFPNGVVYVGQFRKGEFHGQGALVYPNGGRYQATWERGYAVEGRYVFNDGLLYEDKNWQYVSQGDRRFYTEVKEGLKPAGETLLTNEKVPPPIPKGTYDYAEAQTHVLEAMGVGKLPPRLLLRILVAAFFLALNCLLHAFPAFSRLRPPSARLRNPRRSPLRSAAGRSWSCFSQIYCINLDDRPDRWGFMERQFQELVYGGELSTEAVQRLFLPNQQKVFGMDLTPGAIGCALSHMQIWLDIMKHHGEGKYHGNERSQFLVVEDDCEFAPDFSDELVEARLAEVPDDWQLVFLGGVDAMGLQPLLQISPGVRRVYNGSRETTAYVINVEGVREALRVCFPLCWQLDTMLTLNSRLCDPPLWVSEDMMLSYTVRPMSYILWPPLAVQNKRDFRTDVQKDEHPEFLRSNSYNVAPSIIDAPLPATSALLAFDELDAEVLERTYALVGSWDDWAAFHPLHFSGMGREALVAEVDIPPGAPVEFQVVRDNDWNQRFFPERDGQISWGGSQEAHGKNWKQEVPLGPPKKLHVSWDPRGAGRLEHHLGEASNLALARPYALSGSWDGQKQGKREAVKRQ</sequence>
<reference evidence="9 10" key="1">
    <citation type="submission" date="2016-02" db="EMBL/GenBank/DDBJ databases">
        <title>Genome analysis of coral dinoflagellate symbionts highlights evolutionary adaptations to a symbiotic lifestyle.</title>
        <authorList>
            <person name="Aranda M."/>
            <person name="Li Y."/>
            <person name="Liew Y.J."/>
            <person name="Baumgarten S."/>
            <person name="Simakov O."/>
            <person name="Wilson M."/>
            <person name="Piel J."/>
            <person name="Ashoor H."/>
            <person name="Bougouffa S."/>
            <person name="Bajic V.B."/>
            <person name="Ryu T."/>
            <person name="Ravasi T."/>
            <person name="Bayer T."/>
            <person name="Micklem G."/>
            <person name="Kim H."/>
            <person name="Bhak J."/>
            <person name="Lajeunesse T.C."/>
            <person name="Voolstra C.R."/>
        </authorList>
    </citation>
    <scope>NUCLEOTIDE SEQUENCE [LARGE SCALE GENOMIC DNA]</scope>
    <source>
        <strain evidence="9 10">CCMP2467</strain>
    </source>
</reference>
<evidence type="ECO:0000313" key="9">
    <source>
        <dbReference type="EMBL" id="OLQ10971.1"/>
    </source>
</evidence>
<keyword evidence="10" id="KW-1185">Reference proteome</keyword>
<keyword evidence="7" id="KW-0812">Transmembrane</keyword>
<evidence type="ECO:0000313" key="10">
    <source>
        <dbReference type="Proteomes" id="UP000186817"/>
    </source>
</evidence>
<comment type="subcellular location">
    <subcellularLocation>
        <location evidence="1">Cell projection</location>
        <location evidence="1">Cilium</location>
        <location evidence="1">Flagellum</location>
    </subcellularLocation>
</comment>
<keyword evidence="3" id="KW-0677">Repeat</keyword>
<evidence type="ECO:0000256" key="4">
    <source>
        <dbReference type="ARBA" id="ARBA00022846"/>
    </source>
</evidence>
<keyword evidence="7" id="KW-0472">Membrane</keyword>
<evidence type="ECO:0000259" key="8">
    <source>
        <dbReference type="Pfam" id="PF01755"/>
    </source>
</evidence>
<dbReference type="Proteomes" id="UP000186817">
    <property type="component" value="Unassembled WGS sequence"/>
</dbReference>
<accession>A0A1Q9EU70</accession>
<feature type="transmembrane region" description="Helical" evidence="7">
    <location>
        <begin position="171"/>
        <end position="194"/>
    </location>
</feature>
<keyword evidence="7" id="KW-1133">Transmembrane helix</keyword>
<protein>
    <recommendedName>
        <fullName evidence="2">MORN repeat-containing protein 5</fullName>
    </recommendedName>
</protein>
<evidence type="ECO:0000256" key="5">
    <source>
        <dbReference type="ARBA" id="ARBA00023069"/>
    </source>
</evidence>
<dbReference type="Gene3D" id="2.20.110.10">
    <property type="entry name" value="Histone H3 K4-specific methyltransferase SET7/9 N-terminal domain"/>
    <property type="match status" value="1"/>
</dbReference>
<evidence type="ECO:0000256" key="2">
    <source>
        <dbReference type="ARBA" id="ARBA00016322"/>
    </source>
</evidence>
<dbReference type="SUPFAM" id="SSF82185">
    <property type="entry name" value="Histone H3 K4-specific methyltransferase SET7/9 N-terminal domain"/>
    <property type="match status" value="1"/>
</dbReference>
<gene>
    <name evidence="9" type="primary">morn5</name>
    <name evidence="9" type="ORF">AK812_SmicGene5276</name>
</gene>
<feature type="domain" description="Glycosyl transferase family 25" evidence="8">
    <location>
        <begin position="224"/>
        <end position="330"/>
    </location>
</feature>
<evidence type="ECO:0000256" key="7">
    <source>
        <dbReference type="SAM" id="Phobius"/>
    </source>
</evidence>
<dbReference type="InterPro" id="IPR003409">
    <property type="entry name" value="MORN"/>
</dbReference>
<dbReference type="InterPro" id="IPR002654">
    <property type="entry name" value="Glyco_trans_25"/>
</dbReference>
<dbReference type="InterPro" id="IPR042814">
    <property type="entry name" value="Morn5"/>
</dbReference>
<name>A0A1Q9EU70_SYMMI</name>
<dbReference type="AlphaFoldDB" id="A0A1Q9EU70"/>
<keyword evidence="5" id="KW-0969">Cilium</keyword>